<dbReference type="GO" id="GO:0003688">
    <property type="term" value="F:DNA replication origin binding"/>
    <property type="evidence" value="ECO:0007669"/>
    <property type="project" value="InterPro"/>
</dbReference>
<feature type="region of interest" description="Disordered" evidence="8">
    <location>
        <begin position="1"/>
        <end position="22"/>
    </location>
</feature>
<feature type="domain" description="FHA" evidence="9">
    <location>
        <begin position="61"/>
        <end position="112"/>
    </location>
</feature>
<evidence type="ECO:0000256" key="4">
    <source>
        <dbReference type="ARBA" id="ARBA00022741"/>
    </source>
</evidence>
<dbReference type="PROSITE" id="PS50006">
    <property type="entry name" value="FHA_DOMAIN"/>
    <property type="match status" value="2"/>
</dbReference>
<dbReference type="GO" id="GO:0009202">
    <property type="term" value="P:deoxyribonucleoside triphosphate biosynthetic process"/>
    <property type="evidence" value="ECO:0007669"/>
    <property type="project" value="InterPro"/>
</dbReference>
<dbReference type="InterPro" id="IPR000253">
    <property type="entry name" value="FHA_dom"/>
</dbReference>
<feature type="domain" description="FHA" evidence="9">
    <location>
        <begin position="603"/>
        <end position="667"/>
    </location>
</feature>
<comment type="similarity">
    <text evidence="1">Belongs to the protein kinase superfamily. CAMK Ser/Thr protein kinase family. CHEK2 subfamily.</text>
</comment>
<feature type="compositionally biased region" description="Low complexity" evidence="8">
    <location>
        <begin position="1"/>
        <end position="19"/>
    </location>
</feature>
<evidence type="ECO:0000256" key="1">
    <source>
        <dbReference type="ARBA" id="ARBA00005575"/>
    </source>
</evidence>
<keyword evidence="5" id="KW-0418">Kinase</keyword>
<dbReference type="PROSITE" id="PS00107">
    <property type="entry name" value="PROTEIN_KINASE_ATP"/>
    <property type="match status" value="1"/>
</dbReference>
<evidence type="ECO:0000259" key="10">
    <source>
        <dbReference type="PROSITE" id="PS50011"/>
    </source>
</evidence>
<evidence type="ECO:0000313" key="12">
    <source>
        <dbReference type="Proteomes" id="UP001338582"/>
    </source>
</evidence>
<dbReference type="GO" id="GO:0005634">
    <property type="term" value="C:nucleus"/>
    <property type="evidence" value="ECO:0007669"/>
    <property type="project" value="InterPro"/>
</dbReference>
<proteinExistence type="inferred from homology"/>
<name>A0AAX4HE37_9ASCO</name>
<dbReference type="Gene3D" id="2.60.200.20">
    <property type="match status" value="2"/>
</dbReference>
<feature type="region of interest" description="Disordered" evidence="8">
    <location>
        <begin position="752"/>
        <end position="905"/>
    </location>
</feature>
<dbReference type="Pfam" id="PF00069">
    <property type="entry name" value="Pkinase"/>
    <property type="match status" value="1"/>
</dbReference>
<dbReference type="Gene3D" id="1.10.510.10">
    <property type="entry name" value="Transferase(Phosphotransferase) domain 1"/>
    <property type="match status" value="1"/>
</dbReference>
<dbReference type="EMBL" id="CP138898">
    <property type="protein sequence ID" value="WPK26557.1"/>
    <property type="molecule type" value="Genomic_DNA"/>
</dbReference>
<dbReference type="PROSITE" id="PS50011">
    <property type="entry name" value="PROTEIN_KINASE_DOM"/>
    <property type="match status" value="1"/>
</dbReference>
<evidence type="ECO:0000313" key="11">
    <source>
        <dbReference type="EMBL" id="WPK26557.1"/>
    </source>
</evidence>
<organism evidence="11 12">
    <name type="scientific">Australozyma saopauloensis</name>
    <dbReference type="NCBI Taxonomy" id="291208"/>
    <lineage>
        <taxon>Eukaryota</taxon>
        <taxon>Fungi</taxon>
        <taxon>Dikarya</taxon>
        <taxon>Ascomycota</taxon>
        <taxon>Saccharomycotina</taxon>
        <taxon>Pichiomycetes</taxon>
        <taxon>Metschnikowiaceae</taxon>
        <taxon>Australozyma</taxon>
    </lineage>
</organism>
<feature type="compositionally biased region" description="Basic and acidic residues" evidence="8">
    <location>
        <begin position="841"/>
        <end position="855"/>
    </location>
</feature>
<dbReference type="InterPro" id="IPR008984">
    <property type="entry name" value="SMAD_FHA_dom_sf"/>
</dbReference>
<dbReference type="InterPro" id="IPR017441">
    <property type="entry name" value="Protein_kinase_ATP_BS"/>
</dbReference>
<evidence type="ECO:0000256" key="6">
    <source>
        <dbReference type="ARBA" id="ARBA00022840"/>
    </source>
</evidence>
<dbReference type="InterPro" id="IPR000719">
    <property type="entry name" value="Prot_kinase_dom"/>
</dbReference>
<dbReference type="InterPro" id="IPR016256">
    <property type="entry name" value="Ser/Thr_kinase_Rad53"/>
</dbReference>
<keyword evidence="12" id="KW-1185">Reference proteome</keyword>
<feature type="binding site" evidence="7">
    <location>
        <position position="197"/>
    </location>
    <ligand>
        <name>ATP</name>
        <dbReference type="ChEBI" id="CHEBI:30616"/>
    </ligand>
</feature>
<dbReference type="SMART" id="SM00220">
    <property type="entry name" value="S_TKc"/>
    <property type="match status" value="1"/>
</dbReference>
<dbReference type="Proteomes" id="UP001338582">
    <property type="component" value="Chromosome 5"/>
</dbReference>
<dbReference type="GeneID" id="88174978"/>
<dbReference type="GO" id="GO:0004674">
    <property type="term" value="F:protein serine/threonine kinase activity"/>
    <property type="evidence" value="ECO:0007669"/>
    <property type="project" value="UniProtKB-KW"/>
</dbReference>
<evidence type="ECO:0008006" key="13">
    <source>
        <dbReference type="Google" id="ProtNLM"/>
    </source>
</evidence>
<keyword evidence="3" id="KW-0808">Transferase</keyword>
<dbReference type="FunFam" id="3.30.200.20:FF:000315">
    <property type="entry name" value="Calcium-dependent protein kinase 3"/>
    <property type="match status" value="1"/>
</dbReference>
<dbReference type="InterPro" id="IPR011009">
    <property type="entry name" value="Kinase-like_dom_sf"/>
</dbReference>
<evidence type="ECO:0000256" key="2">
    <source>
        <dbReference type="ARBA" id="ARBA00022527"/>
    </source>
</evidence>
<dbReference type="Pfam" id="PF00498">
    <property type="entry name" value="FHA"/>
    <property type="match status" value="2"/>
</dbReference>
<feature type="compositionally biased region" description="Basic and acidic residues" evidence="8">
    <location>
        <begin position="801"/>
        <end position="823"/>
    </location>
</feature>
<dbReference type="GO" id="GO:0006270">
    <property type="term" value="P:DNA replication initiation"/>
    <property type="evidence" value="ECO:0007669"/>
    <property type="project" value="InterPro"/>
</dbReference>
<dbReference type="SUPFAM" id="SSF49879">
    <property type="entry name" value="SMAD/FHA domain"/>
    <property type="match status" value="2"/>
</dbReference>
<accession>A0AAX4HE37</accession>
<dbReference type="RefSeq" id="XP_062878938.1">
    <property type="nucleotide sequence ID" value="XM_063022868.1"/>
</dbReference>
<dbReference type="FunFam" id="1.10.510.10:FF:000651">
    <property type="entry name" value="Serine/threonine-protein kinase RAD53"/>
    <property type="match status" value="1"/>
</dbReference>
<evidence type="ECO:0000256" key="7">
    <source>
        <dbReference type="PROSITE-ProRule" id="PRU10141"/>
    </source>
</evidence>
<reference evidence="11 12" key="1">
    <citation type="submission" date="2023-10" db="EMBL/GenBank/DDBJ databases">
        <title>Draft Genome Sequence of Candida saopaulonensis from a very Premature Infant with Sepsis.</title>
        <authorList>
            <person name="Ning Y."/>
            <person name="Dai R."/>
            <person name="Xiao M."/>
            <person name="Xu Y."/>
            <person name="Yan Q."/>
            <person name="Zhang L."/>
        </authorList>
    </citation>
    <scope>NUCLEOTIDE SEQUENCE [LARGE SCALE GENOMIC DNA]</scope>
    <source>
        <strain evidence="11 12">19XY460</strain>
    </source>
</reference>
<dbReference type="GO" id="GO:0006281">
    <property type="term" value="P:DNA repair"/>
    <property type="evidence" value="ECO:0007669"/>
    <property type="project" value="InterPro"/>
</dbReference>
<evidence type="ECO:0000256" key="3">
    <source>
        <dbReference type="ARBA" id="ARBA00022679"/>
    </source>
</evidence>
<feature type="compositionally biased region" description="Low complexity" evidence="8">
    <location>
        <begin position="824"/>
        <end position="835"/>
    </location>
</feature>
<evidence type="ECO:0000256" key="5">
    <source>
        <dbReference type="ARBA" id="ARBA00022777"/>
    </source>
</evidence>
<feature type="compositionally biased region" description="Basic and acidic residues" evidence="8">
    <location>
        <begin position="774"/>
        <end position="790"/>
    </location>
</feature>
<feature type="compositionally biased region" description="Basic and acidic residues" evidence="8">
    <location>
        <begin position="870"/>
        <end position="890"/>
    </location>
</feature>
<dbReference type="SUPFAM" id="SSF56112">
    <property type="entry name" value="Protein kinase-like (PK-like)"/>
    <property type="match status" value="1"/>
</dbReference>
<protein>
    <recommendedName>
        <fullName evidence="13">Serine/threonine-protein kinase RAD53</fullName>
    </recommendedName>
</protein>
<evidence type="ECO:0000259" key="9">
    <source>
        <dbReference type="PROSITE" id="PS50006"/>
    </source>
</evidence>
<keyword evidence="2" id="KW-0723">Serine/threonine-protein kinase</keyword>
<evidence type="ECO:0000256" key="8">
    <source>
        <dbReference type="SAM" id="MobiDB-lite"/>
    </source>
</evidence>
<dbReference type="PANTHER" id="PTHR24347">
    <property type="entry name" value="SERINE/THREONINE-PROTEIN KINASE"/>
    <property type="match status" value="1"/>
</dbReference>
<keyword evidence="6 7" id="KW-0067">ATP-binding</keyword>
<dbReference type="GO" id="GO:0005524">
    <property type="term" value="F:ATP binding"/>
    <property type="evidence" value="ECO:0007669"/>
    <property type="project" value="UniProtKB-UniRule"/>
</dbReference>
<dbReference type="KEGG" id="asau:88174978"/>
<dbReference type="SMART" id="SM00240">
    <property type="entry name" value="FHA"/>
    <property type="match status" value="2"/>
</dbReference>
<sequence>MEPTQPTQTQPTQKSSTSQVDQIQDPNHICRLICTTGQYQFFDLNRSKPTKTQDANNRKTWLLGRNSDCDFVLSTSTRLSNKHFRLWFSLNDNTMWIQDTSTNGTFLNGSRIVKGSNYIINQGDEISVGEGVASDVIRFVVLFSDKYNPSEPNKDAVLKDEGIYKDFIVKNETIGQGAFATVKKAIERSTGDSYAVKIINRRRAIHAGGKGAMAGVNRELQILRKLDHPNIVRLKSFYEDVENYYLVMELVPGGDLMDFVAANGAIGEDATQVITKQILDGIAYVHKLGISHRDLKPDNILIKQDDPIIVKITDFGLAKISDNATFMKTFCGTLAYVAPEIITGKQELTQQPVDPANNYSNLVDIWSLGCLVYVLLTSHLPFNGKTQTQMFQKIKSGEYHESPLNSYKISAEGRDFLRCCLQVDPRNRLTAKQALRHLWLSGVEGNTQDSQSQPSQKILSLSQSTSQQLRKIENGLHVNASISKLDNDIMTRPLDGDRLKAKKNPNSQFKVPKRVIPLPQSQPLQEQPLNNLQVPRTQNGAPVNKLKREHSLEFIDEDAKRVRFQSKLSVFPELPRSTFITLVPLQESIMKSPIYIGQGINPFTLGREGNLNICINDDRLSRMHCLFTRKRHPVGEASIYESPAHGLEDIWFMDFSTNSCYVNSVRVGKHRKTQIFSGDRVDLIVDRPSKQVMAFLVRIDDTTGLFNGGERLPDQHSLVNVVKFDTNDFKFHPLSQVLALSSVRRSVIAKPVVASSEQTPEPALKSEPINSGAKESEHVKSEHIKSESVKSDLSNSNFTVEKPELKTEPATELSKSEPIDSTKSKTSTPIKSEPTVFLKSESSKAKSSDGNKSDPAEFDSPLKFENPPLKLEEKAVDHNGIDLKSEKDVKPITSHGAAQSVSESDLNRIALTKRAQLHSGQERPSNSWC</sequence>
<dbReference type="PROSITE" id="PS00108">
    <property type="entry name" value="PROTEIN_KINASE_ST"/>
    <property type="match status" value="1"/>
</dbReference>
<dbReference type="InterPro" id="IPR008271">
    <property type="entry name" value="Ser/Thr_kinase_AS"/>
</dbReference>
<dbReference type="Gene3D" id="3.30.200.20">
    <property type="entry name" value="Phosphorylase Kinase, domain 1"/>
    <property type="match status" value="1"/>
</dbReference>
<keyword evidence="4 7" id="KW-0547">Nucleotide-binding</keyword>
<dbReference type="AlphaFoldDB" id="A0AAX4HE37"/>
<feature type="domain" description="Protein kinase" evidence="10">
    <location>
        <begin position="168"/>
        <end position="440"/>
    </location>
</feature>
<dbReference type="GO" id="GO:0030447">
    <property type="term" value="P:filamentous growth"/>
    <property type="evidence" value="ECO:0007669"/>
    <property type="project" value="UniProtKB-ARBA"/>
</dbReference>
<gene>
    <name evidence="11" type="ORF">PUMCH_003915</name>
</gene>
<dbReference type="PIRSF" id="PIRSF000661">
    <property type="entry name" value="Ser/Thr_PK_RAD53"/>
    <property type="match status" value="1"/>
</dbReference>
<dbReference type="GO" id="GO:0004712">
    <property type="term" value="F:protein serine/threonine/tyrosine kinase activity"/>
    <property type="evidence" value="ECO:0007669"/>
    <property type="project" value="InterPro"/>
</dbReference>
<dbReference type="GO" id="GO:0000077">
    <property type="term" value="P:DNA damage checkpoint signaling"/>
    <property type="evidence" value="ECO:0007669"/>
    <property type="project" value="InterPro"/>
</dbReference>